<dbReference type="Proteomes" id="UP000265520">
    <property type="component" value="Unassembled WGS sequence"/>
</dbReference>
<dbReference type="EMBL" id="LXQA011433021">
    <property type="protein sequence ID" value="MCI97108.1"/>
    <property type="molecule type" value="Genomic_DNA"/>
</dbReference>
<accession>A0A392W8V2</accession>
<keyword evidence="2" id="KW-1185">Reference proteome</keyword>
<dbReference type="AlphaFoldDB" id="A0A392W8V2"/>
<feature type="non-terminal residue" evidence="1">
    <location>
        <position position="37"/>
    </location>
</feature>
<evidence type="ECO:0000313" key="1">
    <source>
        <dbReference type="EMBL" id="MCI97108.1"/>
    </source>
</evidence>
<protein>
    <submittedName>
        <fullName evidence="1">Uncharacterized protein</fullName>
    </submittedName>
</protein>
<evidence type="ECO:0000313" key="2">
    <source>
        <dbReference type="Proteomes" id="UP000265520"/>
    </source>
</evidence>
<sequence>MFSGFASGPYATREDVRATRSRCWGCPVLFWCLRNAQ</sequence>
<name>A0A392W8V2_9FABA</name>
<reference evidence="1 2" key="1">
    <citation type="journal article" date="2018" name="Front. Plant Sci.">
        <title>Red Clover (Trifolium pratense) and Zigzag Clover (T. medium) - A Picture of Genomic Similarities and Differences.</title>
        <authorList>
            <person name="Dluhosova J."/>
            <person name="Istvanek J."/>
            <person name="Nedelnik J."/>
            <person name="Repkova J."/>
        </authorList>
    </citation>
    <scope>NUCLEOTIDE SEQUENCE [LARGE SCALE GENOMIC DNA]</scope>
    <source>
        <strain evidence="2">cv. 10/8</strain>
        <tissue evidence="1">Leaf</tissue>
    </source>
</reference>
<organism evidence="1 2">
    <name type="scientific">Trifolium medium</name>
    <dbReference type="NCBI Taxonomy" id="97028"/>
    <lineage>
        <taxon>Eukaryota</taxon>
        <taxon>Viridiplantae</taxon>
        <taxon>Streptophyta</taxon>
        <taxon>Embryophyta</taxon>
        <taxon>Tracheophyta</taxon>
        <taxon>Spermatophyta</taxon>
        <taxon>Magnoliopsida</taxon>
        <taxon>eudicotyledons</taxon>
        <taxon>Gunneridae</taxon>
        <taxon>Pentapetalae</taxon>
        <taxon>rosids</taxon>
        <taxon>fabids</taxon>
        <taxon>Fabales</taxon>
        <taxon>Fabaceae</taxon>
        <taxon>Papilionoideae</taxon>
        <taxon>50 kb inversion clade</taxon>
        <taxon>NPAAA clade</taxon>
        <taxon>Hologalegina</taxon>
        <taxon>IRL clade</taxon>
        <taxon>Trifolieae</taxon>
        <taxon>Trifolium</taxon>
    </lineage>
</organism>
<proteinExistence type="predicted"/>
<comment type="caution">
    <text evidence="1">The sequence shown here is derived from an EMBL/GenBank/DDBJ whole genome shotgun (WGS) entry which is preliminary data.</text>
</comment>